<dbReference type="FunCoup" id="V5FSG0">
    <property type="interactions" value="270"/>
</dbReference>
<dbReference type="Pfam" id="PF02358">
    <property type="entry name" value="Trehalose_PPase"/>
    <property type="match status" value="1"/>
</dbReference>
<dbReference type="SUPFAM" id="SSF56784">
    <property type="entry name" value="HAD-like"/>
    <property type="match status" value="1"/>
</dbReference>
<protein>
    <submittedName>
        <fullName evidence="7">Alpha,alpha-trehalose phosphate synthase subunit, putative</fullName>
    </submittedName>
</protein>
<comment type="similarity">
    <text evidence="3">In the C-terminal section; belongs to the trehalose phosphatase family.</text>
</comment>
<dbReference type="Proteomes" id="UP000018001">
    <property type="component" value="Unassembled WGS sequence"/>
</dbReference>
<dbReference type="FunFam" id="3.40.50.2000:FF:000099">
    <property type="entry name" value="Alpha,alpha-trehalose phosphate synthase subunit, putative"/>
    <property type="match status" value="1"/>
</dbReference>
<dbReference type="GO" id="GO:0005829">
    <property type="term" value="C:cytosol"/>
    <property type="evidence" value="ECO:0007669"/>
    <property type="project" value="TreeGrafter"/>
</dbReference>
<dbReference type="InterPro" id="IPR003337">
    <property type="entry name" value="Trehalose_PPase"/>
</dbReference>
<dbReference type="InterPro" id="IPR006379">
    <property type="entry name" value="HAD-SF_hydro_IIB"/>
</dbReference>
<dbReference type="GO" id="GO:0005992">
    <property type="term" value="P:trehalose biosynthetic process"/>
    <property type="evidence" value="ECO:0007669"/>
    <property type="project" value="InterPro"/>
</dbReference>
<evidence type="ECO:0000256" key="1">
    <source>
        <dbReference type="ARBA" id="ARBA00004496"/>
    </source>
</evidence>
<dbReference type="HOGENOM" id="CLU_002351_2_2_1"/>
<dbReference type="InterPro" id="IPR036412">
    <property type="entry name" value="HAD-like_sf"/>
</dbReference>
<name>V5FSG0_BYSSN</name>
<dbReference type="FunFam" id="3.40.50.2000:FF:000036">
    <property type="entry name" value="Alpha,alpha-trehalose-phosphate synthase subunit Tps2"/>
    <property type="match status" value="1"/>
</dbReference>
<evidence type="ECO:0000313" key="8">
    <source>
        <dbReference type="Proteomes" id="UP000018001"/>
    </source>
</evidence>
<dbReference type="CDD" id="cd03788">
    <property type="entry name" value="GT20_TPS"/>
    <property type="match status" value="1"/>
</dbReference>
<dbReference type="InterPro" id="IPR023214">
    <property type="entry name" value="HAD_sf"/>
</dbReference>
<keyword evidence="5" id="KW-0597">Phosphoprotein</keyword>
<dbReference type="eggNOG" id="KOG1050">
    <property type="taxonomic scope" value="Eukaryota"/>
</dbReference>
<dbReference type="GO" id="GO:0030234">
    <property type="term" value="F:enzyme regulator activity"/>
    <property type="evidence" value="ECO:0007669"/>
    <property type="project" value="UniProtKB-ARBA"/>
</dbReference>
<feature type="region of interest" description="Disordered" evidence="6">
    <location>
        <begin position="106"/>
        <end position="147"/>
    </location>
</feature>
<comment type="subcellular location">
    <subcellularLocation>
        <location evidence="1">Cytoplasm</location>
    </subcellularLocation>
</comment>
<accession>V5FSG0</accession>
<dbReference type="PANTHER" id="PTHR10788:SF15">
    <property type="entry name" value="TREHALOSE SYNTHASE COMPLEX REGULATORY SUBUNIT TPS3-RELATED"/>
    <property type="match status" value="1"/>
</dbReference>
<proteinExistence type="inferred from homology"/>
<dbReference type="InterPro" id="IPR001830">
    <property type="entry name" value="Glyco_trans_20"/>
</dbReference>
<dbReference type="FunFam" id="3.30.70.1020:FF:000001">
    <property type="entry name" value="Alpha,alpha-trehalose-phosphate synthase [UDP-forming] 1"/>
    <property type="match status" value="1"/>
</dbReference>
<dbReference type="Gene3D" id="3.40.50.1000">
    <property type="entry name" value="HAD superfamily/HAD-like"/>
    <property type="match status" value="1"/>
</dbReference>
<comment type="similarity">
    <text evidence="2">In the N-terminal section; belongs to the glycosyltransferase 20 family.</text>
</comment>
<dbReference type="AlphaFoldDB" id="V5FSG0"/>
<dbReference type="Gene3D" id="3.30.70.1020">
    <property type="entry name" value="Trehalose-6-phosphate phosphatase related protein, domain 2"/>
    <property type="match status" value="1"/>
</dbReference>
<dbReference type="Gene3D" id="3.40.50.2000">
    <property type="entry name" value="Glycogen Phosphorylase B"/>
    <property type="match status" value="2"/>
</dbReference>
<evidence type="ECO:0000256" key="2">
    <source>
        <dbReference type="ARBA" id="ARBA00005409"/>
    </source>
</evidence>
<keyword evidence="8" id="KW-1185">Reference proteome</keyword>
<dbReference type="OrthoDB" id="755951at2759"/>
<dbReference type="GO" id="GO:0003825">
    <property type="term" value="F:alpha,alpha-trehalose-phosphate synthase (UDP-forming) activity"/>
    <property type="evidence" value="ECO:0007669"/>
    <property type="project" value="TreeGrafter"/>
</dbReference>
<organism evidence="7 8">
    <name type="scientific">Byssochlamys spectabilis (strain No. 5 / NBRC 109023)</name>
    <name type="common">Paecilomyces variotii</name>
    <dbReference type="NCBI Taxonomy" id="1356009"/>
    <lineage>
        <taxon>Eukaryota</taxon>
        <taxon>Fungi</taxon>
        <taxon>Dikarya</taxon>
        <taxon>Ascomycota</taxon>
        <taxon>Pezizomycotina</taxon>
        <taxon>Eurotiomycetes</taxon>
        <taxon>Eurotiomycetidae</taxon>
        <taxon>Eurotiales</taxon>
        <taxon>Thermoascaceae</taxon>
        <taxon>Paecilomyces</taxon>
    </lineage>
</organism>
<gene>
    <name evidence="7" type="ORF">PVAR5_3597</name>
</gene>
<dbReference type="Pfam" id="PF00982">
    <property type="entry name" value="Glyco_transf_20"/>
    <property type="match status" value="1"/>
</dbReference>
<comment type="caution">
    <text evidence="7">The sequence shown here is derived from an EMBL/GenBank/DDBJ whole genome shotgun (WGS) entry which is preliminary data.</text>
</comment>
<dbReference type="SUPFAM" id="SSF53756">
    <property type="entry name" value="UDP-Glycosyltransferase/glycogen phosphorylase"/>
    <property type="match status" value="1"/>
</dbReference>
<sequence>MTVYVASLFLPYTIDFEAAAITRGRRRFSSNHANKVEGRLAVSRREQSSDLSLTLTPGATTDHEKIFKPFYAAQAAAEVPAADLPRGPTPSEPRSVSWGASHKFNQPKLKAVTHPDSSILSRPGGDESEVKITDTAGSDSLDSDDDYGSPQVLLSDVDWVVKAAEQGNGGLRNAISAATDAGILPNKTWVGTLGMPTDSLKEHTRSNIERTLREEYDSLPVFVSDSEFDGHYSHFCRTVLWPAFHYQVQESPRHKEYDDHTWKQYVKVNEAFAEKIASNWKPGDSIWVNDYHLLLLPALLRKRLPEAEIGFFMHAAFPSSEVFRCLAIRDALLEGLLGADLVGFQTEEYCHHFLQTCSRLLSLEVTLDGVQVRDRFIHVKNIPIGIDPVSLYETRKTAEVQDWVSKIRDRYEGKHLIVARDRLDAPGGIKQKLLAYELFLKKYPKWRDNVVLVQVASSMSELPELEAQISKIAMRINSVYSTLTHQPLVLLKQDISYSQFLALMTVAEIFMVTSLRDGMNLTGHDYLHCQDGKLSPQHYGSLILSEFTGSAHIFTGHELLVNPWDYRQCAETINRALEMPTEQKQKNWQFLVDKMAPHTAQAWCKSLIQALADAHRTQLSREPSFVSPLSMDSLKESYKRANRRLFIVEDDLSLSLSPKTPPKRTIAALNGLLKDPHNIVYLTSSRAPEDLELRIKGLSKDVGLIAENGCFLRAAGSDKWEELLDASRTKEWRDGIRKVIRYFQERTDGSAIEERHCSITFSYKNAHDPELAARQASELADQINGSRGSEPIRAVLTKGAVTVEPTEVTKATAAQSFFERLSEKPDFILVAGGARGDEPLFRWANMLGQEGTVLDVATVTVGSHVTEAKAMLLNDVSVTEILATLQAPPDINGTS</sequence>
<evidence type="ECO:0000256" key="6">
    <source>
        <dbReference type="SAM" id="MobiDB-lite"/>
    </source>
</evidence>
<dbReference type="InParanoid" id="V5FSG0"/>
<reference evidence="8" key="1">
    <citation type="journal article" date="2014" name="Genome Announc.">
        <title>Draft genome sequence of the formaldehyde-resistant fungus Byssochlamys spectabilis No. 5 (anamorph Paecilomyces variotii No. 5) (NBRC109023).</title>
        <authorList>
            <person name="Oka T."/>
            <person name="Ekino K."/>
            <person name="Fukuda K."/>
            <person name="Nomura Y."/>
        </authorList>
    </citation>
    <scope>NUCLEOTIDE SEQUENCE [LARGE SCALE GENOMIC DNA]</scope>
    <source>
        <strain evidence="8">No. 5 / NBRC 109023</strain>
    </source>
</reference>
<evidence type="ECO:0000313" key="7">
    <source>
        <dbReference type="EMBL" id="GAD94963.1"/>
    </source>
</evidence>
<dbReference type="GO" id="GO:0005946">
    <property type="term" value="C:alpha,alpha-trehalose-phosphate synthase complex (UDP-forming)"/>
    <property type="evidence" value="ECO:0007669"/>
    <property type="project" value="TreeGrafter"/>
</dbReference>
<keyword evidence="4" id="KW-0963">Cytoplasm</keyword>
<evidence type="ECO:0000256" key="4">
    <source>
        <dbReference type="ARBA" id="ARBA00022490"/>
    </source>
</evidence>
<feature type="region of interest" description="Disordered" evidence="6">
    <location>
        <begin position="82"/>
        <end position="101"/>
    </location>
</feature>
<dbReference type="PANTHER" id="PTHR10788">
    <property type="entry name" value="TREHALOSE-6-PHOSPHATE SYNTHASE"/>
    <property type="match status" value="1"/>
</dbReference>
<dbReference type="GO" id="GO:0004805">
    <property type="term" value="F:trehalose-phosphatase activity"/>
    <property type="evidence" value="ECO:0007669"/>
    <property type="project" value="TreeGrafter"/>
</dbReference>
<evidence type="ECO:0000256" key="5">
    <source>
        <dbReference type="ARBA" id="ARBA00022553"/>
    </source>
</evidence>
<evidence type="ECO:0000256" key="3">
    <source>
        <dbReference type="ARBA" id="ARBA00006330"/>
    </source>
</evidence>
<dbReference type="EMBL" id="BAUL01000106">
    <property type="protein sequence ID" value="GAD94963.1"/>
    <property type="molecule type" value="Genomic_DNA"/>
</dbReference>
<dbReference type="NCBIfam" id="TIGR01484">
    <property type="entry name" value="HAD-SF-IIB"/>
    <property type="match status" value="1"/>
</dbReference>